<name>A0A5K7X7K1_9BACT</name>
<dbReference type="EMBL" id="AP021861">
    <property type="protein sequence ID" value="BBO32590.1"/>
    <property type="molecule type" value="Genomic_DNA"/>
</dbReference>
<feature type="region of interest" description="Disordered" evidence="1">
    <location>
        <begin position="197"/>
        <end position="227"/>
    </location>
</feature>
<protein>
    <submittedName>
        <fullName evidence="2">Uncharacterized protein</fullName>
    </submittedName>
</protein>
<organism evidence="2 3">
    <name type="scientific">Lacipirellula parvula</name>
    <dbReference type="NCBI Taxonomy" id="2650471"/>
    <lineage>
        <taxon>Bacteria</taxon>
        <taxon>Pseudomonadati</taxon>
        <taxon>Planctomycetota</taxon>
        <taxon>Planctomycetia</taxon>
        <taxon>Pirellulales</taxon>
        <taxon>Lacipirellulaceae</taxon>
        <taxon>Lacipirellula</taxon>
    </lineage>
</organism>
<evidence type="ECO:0000313" key="3">
    <source>
        <dbReference type="Proteomes" id="UP000326837"/>
    </source>
</evidence>
<feature type="compositionally biased region" description="Basic and acidic residues" evidence="1">
    <location>
        <begin position="197"/>
        <end position="207"/>
    </location>
</feature>
<dbReference type="KEGG" id="lpav:PLANPX_2202"/>
<feature type="compositionally biased region" description="Low complexity" evidence="1">
    <location>
        <begin position="135"/>
        <end position="153"/>
    </location>
</feature>
<dbReference type="Proteomes" id="UP000326837">
    <property type="component" value="Chromosome"/>
</dbReference>
<reference evidence="3" key="1">
    <citation type="submission" date="2019-10" db="EMBL/GenBank/DDBJ databases">
        <title>Lacipirellula parvula gen. nov., sp. nov., representing a lineage of planctomycetes widespread in freshwater anoxic habitats, and description of the family Lacipirellulaceae.</title>
        <authorList>
            <person name="Dedysh S.N."/>
            <person name="Kulichevskaya I.S."/>
            <person name="Beletsky A.V."/>
            <person name="Rakitin A.L."/>
            <person name="Mardanov A.V."/>
            <person name="Ivanova A.A."/>
            <person name="Saltykova V.X."/>
            <person name="Rijpstra W.I.C."/>
            <person name="Sinninghe Damste J.S."/>
            <person name="Ravin N.V."/>
        </authorList>
    </citation>
    <scope>NUCLEOTIDE SEQUENCE [LARGE SCALE GENOMIC DNA]</scope>
    <source>
        <strain evidence="3">PX69</strain>
    </source>
</reference>
<keyword evidence="3" id="KW-1185">Reference proteome</keyword>
<evidence type="ECO:0000256" key="1">
    <source>
        <dbReference type="SAM" id="MobiDB-lite"/>
    </source>
</evidence>
<feature type="region of interest" description="Disordered" evidence="1">
    <location>
        <begin position="96"/>
        <end position="157"/>
    </location>
</feature>
<accession>A0A5K7X7K1</accession>
<gene>
    <name evidence="2" type="ORF">PLANPX_2202</name>
</gene>
<evidence type="ECO:0000313" key="2">
    <source>
        <dbReference type="EMBL" id="BBO32590.1"/>
    </source>
</evidence>
<sequence>MSISCVTAAPTHHPPGEAHSLLAPASLVTKFAAGPLPVNRASEVAARRLAALNTGTRRPPSPLLSLSATPQLQLAQPLSNCVAKNAFGDTIRHATESPQLDAGPLPISPTFSTAHRSRSVAASATLPKEHLWEASPTPISSTTTGRSGSTTPLRGRRPLPQIFWAKPVSAICRPTYHSERPPLKQLANCVAENASRDRNHLRARHDQSQATTIEPCAENEPDRLAES</sequence>
<dbReference type="AlphaFoldDB" id="A0A5K7X7K1"/>
<proteinExistence type="predicted"/>